<dbReference type="PROSITE" id="PS50878">
    <property type="entry name" value="RT_POL"/>
    <property type="match status" value="1"/>
</dbReference>
<dbReference type="EC" id="3.1.26.4" evidence="2"/>
<dbReference type="AlphaFoldDB" id="A0AAE0RC56"/>
<keyword evidence="6" id="KW-1185">Reference proteome</keyword>
<evidence type="ECO:0000259" key="4">
    <source>
        <dbReference type="PROSITE" id="PS50878"/>
    </source>
</evidence>
<evidence type="ECO:0000313" key="5">
    <source>
        <dbReference type="EMBL" id="KAK3548499.1"/>
    </source>
</evidence>
<dbReference type="EMBL" id="JAUCMX010000004">
    <property type="protein sequence ID" value="KAK3548499.1"/>
    <property type="molecule type" value="Genomic_DNA"/>
</dbReference>
<dbReference type="CDD" id="cd01647">
    <property type="entry name" value="RT_LTR"/>
    <property type="match status" value="1"/>
</dbReference>
<dbReference type="SUPFAM" id="SSF56672">
    <property type="entry name" value="DNA/RNA polymerases"/>
    <property type="match status" value="1"/>
</dbReference>
<dbReference type="Gene3D" id="3.10.10.10">
    <property type="entry name" value="HIV Type 1 Reverse Transcriptase, subunit A, domain 1"/>
    <property type="match status" value="1"/>
</dbReference>
<feature type="compositionally biased region" description="Basic and acidic residues" evidence="3">
    <location>
        <begin position="8"/>
        <end position="21"/>
    </location>
</feature>
<protein>
    <recommendedName>
        <fullName evidence="2">ribonuclease H</fullName>
        <ecNumber evidence="2">3.1.26.4</ecNumber>
    </recommendedName>
</protein>
<dbReference type="InterPro" id="IPR043128">
    <property type="entry name" value="Rev_trsase/Diguanyl_cyclase"/>
</dbReference>
<evidence type="ECO:0000256" key="1">
    <source>
        <dbReference type="ARBA" id="ARBA00010879"/>
    </source>
</evidence>
<feature type="domain" description="Reverse transcriptase" evidence="4">
    <location>
        <begin position="1"/>
        <end position="184"/>
    </location>
</feature>
<reference evidence="5" key="1">
    <citation type="submission" date="2023-06" db="EMBL/GenBank/DDBJ databases">
        <title>Male Hemibagrus guttatus genome.</title>
        <authorList>
            <person name="Bian C."/>
        </authorList>
    </citation>
    <scope>NUCLEOTIDE SEQUENCE</scope>
    <source>
        <strain evidence="5">Male_cb2023</strain>
        <tissue evidence="5">Muscle</tissue>
    </source>
</reference>
<proteinExistence type="inferred from homology"/>
<accession>A0AAE0RC56</accession>
<dbReference type="InterPro" id="IPR053134">
    <property type="entry name" value="RNA-dir_DNA_polymerase"/>
</dbReference>
<dbReference type="InterPro" id="IPR043502">
    <property type="entry name" value="DNA/RNA_pol_sf"/>
</dbReference>
<organism evidence="5 6">
    <name type="scientific">Hemibagrus guttatus</name>
    <dbReference type="NCBI Taxonomy" id="175788"/>
    <lineage>
        <taxon>Eukaryota</taxon>
        <taxon>Metazoa</taxon>
        <taxon>Chordata</taxon>
        <taxon>Craniata</taxon>
        <taxon>Vertebrata</taxon>
        <taxon>Euteleostomi</taxon>
        <taxon>Actinopterygii</taxon>
        <taxon>Neopterygii</taxon>
        <taxon>Teleostei</taxon>
        <taxon>Ostariophysi</taxon>
        <taxon>Siluriformes</taxon>
        <taxon>Bagridae</taxon>
        <taxon>Hemibagrus</taxon>
    </lineage>
</organism>
<gene>
    <name evidence="5" type="ORF">QTP70_013345</name>
</gene>
<dbReference type="Proteomes" id="UP001274896">
    <property type="component" value="Unassembled WGS sequence"/>
</dbReference>
<name>A0AAE0RC56_9TELE</name>
<comment type="caution">
    <text evidence="5">The sequence shown here is derived from an EMBL/GenBank/DDBJ whole genome shotgun (WGS) entry which is preliminary data.</text>
</comment>
<sequence>MENNECSPEEKEYKKERETAKARASPHPSKARVTQRTLPQEYDDLREVFSNRFSTDYQGLNAFMVHYPYSLPLVRAALEQLREAQVFSMLDLCSAHSLVRIREGDEWKTAFHNMSGHYKYLVMPYGLSNAPRVFQAFINEIFKDLINNYVITYIDNILIYSTSYGNHIHHVRTVLTWLLQRNST</sequence>
<dbReference type="GO" id="GO:0004523">
    <property type="term" value="F:RNA-DNA hybrid ribonuclease activity"/>
    <property type="evidence" value="ECO:0007669"/>
    <property type="project" value="UniProtKB-EC"/>
</dbReference>
<dbReference type="Gene3D" id="3.30.70.270">
    <property type="match status" value="1"/>
</dbReference>
<evidence type="ECO:0000313" key="6">
    <source>
        <dbReference type="Proteomes" id="UP001274896"/>
    </source>
</evidence>
<dbReference type="Pfam" id="PF00078">
    <property type="entry name" value="RVT_1"/>
    <property type="match status" value="1"/>
</dbReference>
<evidence type="ECO:0000256" key="2">
    <source>
        <dbReference type="ARBA" id="ARBA00012180"/>
    </source>
</evidence>
<feature type="region of interest" description="Disordered" evidence="3">
    <location>
        <begin position="1"/>
        <end position="37"/>
    </location>
</feature>
<dbReference type="PANTHER" id="PTHR24559">
    <property type="entry name" value="TRANSPOSON TY3-I GAG-POL POLYPROTEIN"/>
    <property type="match status" value="1"/>
</dbReference>
<evidence type="ECO:0000256" key="3">
    <source>
        <dbReference type="SAM" id="MobiDB-lite"/>
    </source>
</evidence>
<comment type="similarity">
    <text evidence="1">Belongs to the beta type-B retroviral polymerase family. HERV class-II K(HML-2) pol subfamily.</text>
</comment>
<dbReference type="PANTHER" id="PTHR24559:SF440">
    <property type="entry name" value="RIBONUCLEASE H"/>
    <property type="match status" value="1"/>
</dbReference>
<dbReference type="InterPro" id="IPR000477">
    <property type="entry name" value="RT_dom"/>
</dbReference>